<proteinExistence type="predicted"/>
<accession>A0ABW1V0Z0</accession>
<evidence type="ECO:0000259" key="2">
    <source>
        <dbReference type="Pfam" id="PF20434"/>
    </source>
</evidence>
<dbReference type="InterPro" id="IPR050300">
    <property type="entry name" value="GDXG_lipolytic_enzyme"/>
</dbReference>
<dbReference type="GO" id="GO:0016787">
    <property type="term" value="F:hydrolase activity"/>
    <property type="evidence" value="ECO:0007669"/>
    <property type="project" value="UniProtKB-KW"/>
</dbReference>
<evidence type="ECO:0000256" key="1">
    <source>
        <dbReference type="ARBA" id="ARBA00022801"/>
    </source>
</evidence>
<organism evidence="3 4">
    <name type="scientific">Paenibacillus septentrionalis</name>
    <dbReference type="NCBI Taxonomy" id="429342"/>
    <lineage>
        <taxon>Bacteria</taxon>
        <taxon>Bacillati</taxon>
        <taxon>Bacillota</taxon>
        <taxon>Bacilli</taxon>
        <taxon>Bacillales</taxon>
        <taxon>Paenibacillaceae</taxon>
        <taxon>Paenibacillus</taxon>
    </lineage>
</organism>
<evidence type="ECO:0000313" key="4">
    <source>
        <dbReference type="Proteomes" id="UP001596233"/>
    </source>
</evidence>
<protein>
    <submittedName>
        <fullName evidence="3">Alpha/beta hydrolase</fullName>
    </submittedName>
</protein>
<keyword evidence="4" id="KW-1185">Reference proteome</keyword>
<gene>
    <name evidence="3" type="ORF">ACFP56_05565</name>
</gene>
<dbReference type="PANTHER" id="PTHR48081:SF6">
    <property type="entry name" value="PEPTIDASE S9 PROLYL OLIGOPEPTIDASE CATALYTIC DOMAIN-CONTAINING PROTEIN"/>
    <property type="match status" value="1"/>
</dbReference>
<comment type="caution">
    <text evidence="3">The sequence shown here is derived from an EMBL/GenBank/DDBJ whole genome shotgun (WGS) entry which is preliminary data.</text>
</comment>
<dbReference type="Pfam" id="PF20434">
    <property type="entry name" value="BD-FAE"/>
    <property type="match status" value="1"/>
</dbReference>
<dbReference type="Gene3D" id="3.40.50.1820">
    <property type="entry name" value="alpha/beta hydrolase"/>
    <property type="match status" value="1"/>
</dbReference>
<dbReference type="InterPro" id="IPR049492">
    <property type="entry name" value="BD-FAE-like_dom"/>
</dbReference>
<keyword evidence="1 3" id="KW-0378">Hydrolase</keyword>
<dbReference type="Proteomes" id="UP001596233">
    <property type="component" value="Unassembled WGS sequence"/>
</dbReference>
<evidence type="ECO:0000313" key="3">
    <source>
        <dbReference type="EMBL" id="MFC6332083.1"/>
    </source>
</evidence>
<dbReference type="EMBL" id="JBHSTE010000002">
    <property type="protein sequence ID" value="MFC6332083.1"/>
    <property type="molecule type" value="Genomic_DNA"/>
</dbReference>
<dbReference type="RefSeq" id="WP_379232073.1">
    <property type="nucleotide sequence ID" value="NZ_JBHSTE010000002.1"/>
</dbReference>
<dbReference type="PANTHER" id="PTHR48081">
    <property type="entry name" value="AB HYDROLASE SUPERFAMILY PROTEIN C4A8.06C"/>
    <property type="match status" value="1"/>
</dbReference>
<dbReference type="InterPro" id="IPR029058">
    <property type="entry name" value="AB_hydrolase_fold"/>
</dbReference>
<dbReference type="SUPFAM" id="SSF53474">
    <property type="entry name" value="alpha/beta-Hydrolases"/>
    <property type="match status" value="1"/>
</dbReference>
<name>A0ABW1V0Z0_9BACL</name>
<feature type="domain" description="BD-FAE-like" evidence="2">
    <location>
        <begin position="92"/>
        <end position="245"/>
    </location>
</feature>
<sequence>MHIETIQLWEEFPQVTLTAYIPYEISREGQPEPKPALLVLPGGGYLYTSDREAEPVALRFASLGYRTFVLHYNTYYGASPVTEEMKSNPNPHVKFPQPLYDAAKAISEIRKRASEWNVNPDHIAVAGFSAGGHLAASIGVHWNRADVVEKIGVPADQLKPNALLLGYALIDNLLALQLMSEEDKQKFSDLYTMINKAMFGDHEATEEELKQLTPTHYVGAHTPPTFLWHTSEDDLVLSAHSFTFALELSKHRIPHELHVFEKGGHGLSLADETTASHPIQINAAAAEWVPLAHKWLKLHFKA</sequence>
<reference evidence="4" key="1">
    <citation type="journal article" date="2019" name="Int. J. Syst. Evol. Microbiol.">
        <title>The Global Catalogue of Microorganisms (GCM) 10K type strain sequencing project: providing services to taxonomists for standard genome sequencing and annotation.</title>
        <authorList>
            <consortium name="The Broad Institute Genomics Platform"/>
            <consortium name="The Broad Institute Genome Sequencing Center for Infectious Disease"/>
            <person name="Wu L."/>
            <person name="Ma J."/>
        </authorList>
    </citation>
    <scope>NUCLEOTIDE SEQUENCE [LARGE SCALE GENOMIC DNA]</scope>
    <source>
        <strain evidence="4">PCU 280</strain>
    </source>
</reference>